<reference evidence="3" key="1">
    <citation type="submission" date="2024-04" db="EMBL/GenBank/DDBJ databases">
        <title>Phylogenomic analyses of a clade within the roseobacter group suggest taxonomic reassignments of species of the genera Aestuariivita, Citreicella, Loktanella, Nautella, Pelagibaca, Ruegeria, Thalassobius, Thiobacimonas and Tropicibacter, and the proposal o.</title>
        <authorList>
            <person name="Jeon C.O."/>
        </authorList>
    </citation>
    <scope>NUCLEOTIDE SEQUENCE [LARGE SCALE GENOMIC DNA]</scope>
    <source>
        <strain evidence="3">BS5-3</strain>
    </source>
</reference>
<sequence length="155" mass="16158">MTNDAPPARTYHFAAAFGAGALLTLMVLCNGTLAQFGSLFFASWVPHLTGTVAALLILLLLRPKRAAKARPPLWAYLGGVSGGVTVMLTSATMNTVLALSGTIALGLAGQVVFSLIADMRGLFGLPQRTPLGRDYMALALILAGSLILIFFGGRP</sequence>
<feature type="transmembrane region" description="Helical" evidence="1">
    <location>
        <begin position="97"/>
        <end position="123"/>
    </location>
</feature>
<dbReference type="Proteomes" id="UP001440612">
    <property type="component" value="Chromosome"/>
</dbReference>
<evidence type="ECO:0000313" key="3">
    <source>
        <dbReference type="Proteomes" id="UP001440612"/>
    </source>
</evidence>
<gene>
    <name evidence="2" type="ORF">AABB29_09610</name>
</gene>
<dbReference type="Pfam" id="PF04657">
    <property type="entry name" value="DMT_YdcZ"/>
    <property type="match status" value="1"/>
</dbReference>
<keyword evidence="3" id="KW-1185">Reference proteome</keyword>
<dbReference type="PANTHER" id="PTHR34821:SF2">
    <property type="entry name" value="INNER MEMBRANE PROTEIN YDCZ"/>
    <property type="match status" value="1"/>
</dbReference>
<dbReference type="PANTHER" id="PTHR34821">
    <property type="entry name" value="INNER MEMBRANE PROTEIN YDCZ"/>
    <property type="match status" value="1"/>
</dbReference>
<feature type="transmembrane region" description="Helical" evidence="1">
    <location>
        <begin position="39"/>
        <end position="61"/>
    </location>
</feature>
<accession>A0ABZ2VC33</accession>
<dbReference type="RefSeq" id="WP_341368934.1">
    <property type="nucleotide sequence ID" value="NZ_CP150951.2"/>
</dbReference>
<organism evidence="2 3">
    <name type="scientific">Yoonia phaeophyticola</name>
    <dbReference type="NCBI Taxonomy" id="3137369"/>
    <lineage>
        <taxon>Bacteria</taxon>
        <taxon>Pseudomonadati</taxon>
        <taxon>Pseudomonadota</taxon>
        <taxon>Alphaproteobacteria</taxon>
        <taxon>Rhodobacterales</taxon>
        <taxon>Paracoccaceae</taxon>
        <taxon>Yoonia</taxon>
    </lineage>
</organism>
<dbReference type="InterPro" id="IPR006750">
    <property type="entry name" value="YdcZ"/>
</dbReference>
<protein>
    <submittedName>
        <fullName evidence="2">DMT family transporter</fullName>
    </submittedName>
</protein>
<keyword evidence="1" id="KW-0472">Membrane</keyword>
<proteinExistence type="predicted"/>
<keyword evidence="1" id="KW-0812">Transmembrane</keyword>
<dbReference type="EMBL" id="CP150951">
    <property type="protein sequence ID" value="WZC50837.1"/>
    <property type="molecule type" value="Genomic_DNA"/>
</dbReference>
<keyword evidence="1" id="KW-1133">Transmembrane helix</keyword>
<evidence type="ECO:0000256" key="1">
    <source>
        <dbReference type="SAM" id="Phobius"/>
    </source>
</evidence>
<evidence type="ECO:0000313" key="2">
    <source>
        <dbReference type="EMBL" id="WZC50837.1"/>
    </source>
</evidence>
<feature type="transmembrane region" description="Helical" evidence="1">
    <location>
        <begin position="12"/>
        <end position="33"/>
    </location>
</feature>
<feature type="transmembrane region" description="Helical" evidence="1">
    <location>
        <begin position="135"/>
        <end position="153"/>
    </location>
</feature>
<name>A0ABZ2VC33_9RHOB</name>